<sequence length="56" mass="5373">MTRRPVVIVLLIVVAGLLAVDLAGSAPLDPYGAPPLLALGSGQAATGAHCAALPGG</sequence>
<dbReference type="RefSeq" id="WP_170168832.1">
    <property type="nucleotide sequence ID" value="NZ_JBEHHI010000002.1"/>
</dbReference>
<proteinExistence type="predicted"/>
<name>A0ABV3XTK9_9RHOB</name>
<dbReference type="EMBL" id="JBEHHI010000002">
    <property type="protein sequence ID" value="MEX5728529.1"/>
    <property type="molecule type" value="Genomic_DNA"/>
</dbReference>
<evidence type="ECO:0000313" key="2">
    <source>
        <dbReference type="Proteomes" id="UP001560019"/>
    </source>
</evidence>
<organism evidence="1 2">
    <name type="scientific">Rhodovulum iodosum</name>
    <dbReference type="NCBI Taxonomy" id="68291"/>
    <lineage>
        <taxon>Bacteria</taxon>
        <taxon>Pseudomonadati</taxon>
        <taxon>Pseudomonadota</taxon>
        <taxon>Alphaproteobacteria</taxon>
        <taxon>Rhodobacterales</taxon>
        <taxon>Paracoccaceae</taxon>
        <taxon>Rhodovulum</taxon>
    </lineage>
</organism>
<evidence type="ECO:0000313" key="1">
    <source>
        <dbReference type="EMBL" id="MEX5728529.1"/>
    </source>
</evidence>
<gene>
    <name evidence="1" type="ORF">Ga0609869_001882</name>
</gene>
<comment type="caution">
    <text evidence="1">The sequence shown here is derived from an EMBL/GenBank/DDBJ whole genome shotgun (WGS) entry which is preliminary data.</text>
</comment>
<accession>A0ABV3XTK9</accession>
<protein>
    <submittedName>
        <fullName evidence="1">Uncharacterized protein</fullName>
    </submittedName>
</protein>
<dbReference type="Proteomes" id="UP001560019">
    <property type="component" value="Unassembled WGS sequence"/>
</dbReference>
<reference evidence="1 2" key="1">
    <citation type="submission" date="2024-06" db="EMBL/GenBank/DDBJ databases">
        <title>Genome of Rhodovulum iodosum, a marine photoferrotroph.</title>
        <authorList>
            <person name="Bianchini G."/>
            <person name="Nikeleit V."/>
            <person name="Kappler A."/>
            <person name="Bryce C."/>
            <person name="Sanchez-Baracaldo P."/>
        </authorList>
    </citation>
    <scope>NUCLEOTIDE SEQUENCE [LARGE SCALE GENOMIC DNA]</scope>
    <source>
        <strain evidence="1 2">UT/N1</strain>
    </source>
</reference>
<keyword evidence="2" id="KW-1185">Reference proteome</keyword>